<dbReference type="Pfam" id="PF07103">
    <property type="entry name" value="DUF1365"/>
    <property type="match status" value="1"/>
</dbReference>
<dbReference type="AlphaFoldDB" id="A0A1M5L208"/>
<dbReference type="STRING" id="634436.SAMN05216361_2487"/>
<name>A0A1M5L208_9ALTE</name>
<evidence type="ECO:0008006" key="3">
    <source>
        <dbReference type="Google" id="ProtNLM"/>
    </source>
</evidence>
<dbReference type="Proteomes" id="UP000184520">
    <property type="component" value="Unassembled WGS sequence"/>
</dbReference>
<evidence type="ECO:0000313" key="2">
    <source>
        <dbReference type="Proteomes" id="UP000184520"/>
    </source>
</evidence>
<reference evidence="2" key="1">
    <citation type="submission" date="2016-11" db="EMBL/GenBank/DDBJ databases">
        <authorList>
            <person name="Varghese N."/>
            <person name="Submissions S."/>
        </authorList>
    </citation>
    <scope>NUCLEOTIDE SEQUENCE [LARGE SCALE GENOMIC DNA]</scope>
    <source>
        <strain evidence="2">CGMCC 1.8995</strain>
    </source>
</reference>
<sequence>MESALYTGKVLHQRFRPTQHAFSYGIAMMWLHLDEVNQLAHTVKGFSNCRRAAFEFRRSDYLGDPTVPLKQAVLERMNALHTEGEHLAGDIFLLGQARHFGLYFSPVNFYFLRDKRSGMFTHLLAEVSNTPWNERHHYLVDLAVQADTEKAFHVSPFNPIDMIYRWHVQQPADTFSVGLSCYKGNKHFTAMMHLAQQPLNSKSIINVIKAIPNMTLRTVVGIYWQAAKLWIKRTPVYSHPINSQE</sequence>
<accession>A0A1M5L208</accession>
<dbReference type="InterPro" id="IPR010775">
    <property type="entry name" value="DUF1365"/>
</dbReference>
<keyword evidence="2" id="KW-1185">Reference proteome</keyword>
<evidence type="ECO:0000313" key="1">
    <source>
        <dbReference type="EMBL" id="SHG58975.1"/>
    </source>
</evidence>
<organism evidence="1 2">
    <name type="scientific">Marisediminitalea aggregata</name>
    <dbReference type="NCBI Taxonomy" id="634436"/>
    <lineage>
        <taxon>Bacteria</taxon>
        <taxon>Pseudomonadati</taxon>
        <taxon>Pseudomonadota</taxon>
        <taxon>Gammaproteobacteria</taxon>
        <taxon>Alteromonadales</taxon>
        <taxon>Alteromonadaceae</taxon>
        <taxon>Marisediminitalea</taxon>
    </lineage>
</organism>
<dbReference type="PANTHER" id="PTHR33973:SF4">
    <property type="entry name" value="OS07G0153300 PROTEIN"/>
    <property type="match status" value="1"/>
</dbReference>
<proteinExistence type="predicted"/>
<dbReference type="EMBL" id="FQWD01000004">
    <property type="protein sequence ID" value="SHG58975.1"/>
    <property type="molecule type" value="Genomic_DNA"/>
</dbReference>
<dbReference type="PANTHER" id="PTHR33973">
    <property type="entry name" value="OS07G0153300 PROTEIN"/>
    <property type="match status" value="1"/>
</dbReference>
<gene>
    <name evidence="1" type="ORF">SAMN05216361_2487</name>
</gene>
<protein>
    <recommendedName>
        <fullName evidence="3">DUF1365 domain-containing protein</fullName>
    </recommendedName>
</protein>
<dbReference type="RefSeq" id="WP_073322898.1">
    <property type="nucleotide sequence ID" value="NZ_FQWD01000004.1"/>
</dbReference>
<dbReference type="OrthoDB" id="9778801at2"/>